<dbReference type="RefSeq" id="WP_160485709.1">
    <property type="nucleotide sequence ID" value="NZ_WUBR01000002.1"/>
</dbReference>
<dbReference type="AlphaFoldDB" id="A0A844XEH7"/>
<organism evidence="1 2">
    <name type="scientific">Aurantiacibacter rhizosphaerae</name>
    <dbReference type="NCBI Taxonomy" id="2691582"/>
    <lineage>
        <taxon>Bacteria</taxon>
        <taxon>Pseudomonadati</taxon>
        <taxon>Pseudomonadota</taxon>
        <taxon>Alphaproteobacteria</taxon>
        <taxon>Sphingomonadales</taxon>
        <taxon>Erythrobacteraceae</taxon>
        <taxon>Aurantiacibacter</taxon>
    </lineage>
</organism>
<dbReference type="EMBL" id="WUBR01000002">
    <property type="protein sequence ID" value="MWV28072.1"/>
    <property type="molecule type" value="Genomic_DNA"/>
</dbReference>
<proteinExistence type="predicted"/>
<reference evidence="1 2" key="2">
    <citation type="submission" date="2020-02" db="EMBL/GenBank/DDBJ databases">
        <title>Erythrobacter dongmakensis sp. nov., isolated from a tidal mudflat.</title>
        <authorList>
            <person name="Kim I.S."/>
        </authorList>
    </citation>
    <scope>NUCLEOTIDE SEQUENCE [LARGE SCALE GENOMIC DNA]</scope>
    <source>
        <strain evidence="1 2">GH3-10</strain>
    </source>
</reference>
<keyword evidence="2" id="KW-1185">Reference proteome</keyword>
<gene>
    <name evidence="1" type="ORF">GRF63_09145</name>
</gene>
<protein>
    <submittedName>
        <fullName evidence="1">Uncharacterized protein</fullName>
    </submittedName>
</protein>
<evidence type="ECO:0000313" key="2">
    <source>
        <dbReference type="Proteomes" id="UP000461409"/>
    </source>
</evidence>
<name>A0A844XEH7_9SPHN</name>
<dbReference type="Proteomes" id="UP000461409">
    <property type="component" value="Unassembled WGS sequence"/>
</dbReference>
<evidence type="ECO:0000313" key="1">
    <source>
        <dbReference type="EMBL" id="MWV28072.1"/>
    </source>
</evidence>
<comment type="caution">
    <text evidence="1">The sequence shown here is derived from an EMBL/GenBank/DDBJ whole genome shotgun (WGS) entry which is preliminary data.</text>
</comment>
<reference evidence="1 2" key="1">
    <citation type="submission" date="2019-12" db="EMBL/GenBank/DDBJ databases">
        <authorList>
            <person name="Lee S.D."/>
        </authorList>
    </citation>
    <scope>NUCLEOTIDE SEQUENCE [LARGE SCALE GENOMIC DNA]</scope>
    <source>
        <strain evidence="1 2">GH3-10</strain>
    </source>
</reference>
<accession>A0A844XEH7</accession>
<sequence length="121" mass="13665">MTDLQTQMHEDRMLRDAAKRMVKSDVAYVKGDMSCKGLGGRFVDRIKDGASELSDNTHEYADTHRAQVGTGIAVAVAAFFGWKYREQLADAVYDLFHEKTPVEKVSEKAEQLARDARSYFD</sequence>